<gene>
    <name evidence="2" type="ORF">DFH08DRAFT_837672</name>
</gene>
<accession>A0AAD7AN62</accession>
<feature type="signal peptide" evidence="1">
    <location>
        <begin position="1"/>
        <end position="17"/>
    </location>
</feature>
<dbReference type="Proteomes" id="UP001218218">
    <property type="component" value="Unassembled WGS sequence"/>
</dbReference>
<evidence type="ECO:0008006" key="4">
    <source>
        <dbReference type="Google" id="ProtNLM"/>
    </source>
</evidence>
<evidence type="ECO:0000256" key="1">
    <source>
        <dbReference type="SAM" id="SignalP"/>
    </source>
</evidence>
<dbReference type="AlphaFoldDB" id="A0AAD7AN62"/>
<keyword evidence="3" id="KW-1185">Reference proteome</keyword>
<name>A0AAD7AN62_9AGAR</name>
<proteinExistence type="predicted"/>
<protein>
    <recommendedName>
        <fullName evidence="4">Secreted protein</fullName>
    </recommendedName>
</protein>
<reference evidence="2" key="1">
    <citation type="submission" date="2023-03" db="EMBL/GenBank/DDBJ databases">
        <title>Massive genome expansion in bonnet fungi (Mycena s.s.) driven by repeated elements and novel gene families across ecological guilds.</title>
        <authorList>
            <consortium name="Lawrence Berkeley National Laboratory"/>
            <person name="Harder C.B."/>
            <person name="Miyauchi S."/>
            <person name="Viragh M."/>
            <person name="Kuo A."/>
            <person name="Thoen E."/>
            <person name="Andreopoulos B."/>
            <person name="Lu D."/>
            <person name="Skrede I."/>
            <person name="Drula E."/>
            <person name="Henrissat B."/>
            <person name="Morin E."/>
            <person name="Kohler A."/>
            <person name="Barry K."/>
            <person name="LaButti K."/>
            <person name="Morin E."/>
            <person name="Salamov A."/>
            <person name="Lipzen A."/>
            <person name="Mereny Z."/>
            <person name="Hegedus B."/>
            <person name="Baldrian P."/>
            <person name="Stursova M."/>
            <person name="Weitz H."/>
            <person name="Taylor A."/>
            <person name="Grigoriev I.V."/>
            <person name="Nagy L.G."/>
            <person name="Martin F."/>
            <person name="Kauserud H."/>
        </authorList>
    </citation>
    <scope>NUCLEOTIDE SEQUENCE</scope>
    <source>
        <strain evidence="2">CBHHK002</strain>
    </source>
</reference>
<evidence type="ECO:0000313" key="2">
    <source>
        <dbReference type="EMBL" id="KAJ7363829.1"/>
    </source>
</evidence>
<comment type="caution">
    <text evidence="2">The sequence shown here is derived from an EMBL/GenBank/DDBJ whole genome shotgun (WGS) entry which is preliminary data.</text>
</comment>
<keyword evidence="1" id="KW-0732">Signal</keyword>
<sequence length="74" mass="8226">MSSKFFLSFSLLLCVLASSTQDSRNLLVLSSILLHSHPLHPAPPGKDRRQRCDSSCVGNYCPESVDLWIRLPAL</sequence>
<evidence type="ECO:0000313" key="3">
    <source>
        <dbReference type="Proteomes" id="UP001218218"/>
    </source>
</evidence>
<dbReference type="EMBL" id="JARIHO010000003">
    <property type="protein sequence ID" value="KAJ7363829.1"/>
    <property type="molecule type" value="Genomic_DNA"/>
</dbReference>
<feature type="chain" id="PRO_5042271998" description="Secreted protein" evidence="1">
    <location>
        <begin position="18"/>
        <end position="74"/>
    </location>
</feature>
<organism evidence="2 3">
    <name type="scientific">Mycena albidolilacea</name>
    <dbReference type="NCBI Taxonomy" id="1033008"/>
    <lineage>
        <taxon>Eukaryota</taxon>
        <taxon>Fungi</taxon>
        <taxon>Dikarya</taxon>
        <taxon>Basidiomycota</taxon>
        <taxon>Agaricomycotina</taxon>
        <taxon>Agaricomycetes</taxon>
        <taxon>Agaricomycetidae</taxon>
        <taxon>Agaricales</taxon>
        <taxon>Marasmiineae</taxon>
        <taxon>Mycenaceae</taxon>
        <taxon>Mycena</taxon>
    </lineage>
</organism>